<reference evidence="1" key="1">
    <citation type="submission" date="2018-03" db="EMBL/GenBank/DDBJ databases">
        <title>Phage therapy in agriculture - a green tech approach to combat plant pathogenic bacteria.</title>
        <authorList>
            <person name="Carstens A.B."/>
            <person name="Djurhuus A.M."/>
            <person name="Hansen L.H."/>
        </authorList>
    </citation>
    <scope>NUCLEOTIDE SEQUENCE [LARGE SCALE GENOMIC DNA]</scope>
</reference>
<proteinExistence type="predicted"/>
<sequence>MKVYSNWKHSKGKMVDETHYIVNITNNENVSWYNLMGEIDKRKEKWVVGIHSKEGWISWFTEGHVSGKYAPNEESSVILIDEFIPKDADPRDYIFNGTKFVLKPPKEIKSRSKEDILADLEKLKAELLSS</sequence>
<dbReference type="KEGG" id="vg:65112849"/>
<dbReference type="Proteomes" id="UP000246316">
    <property type="component" value="Segment"/>
</dbReference>
<dbReference type="EMBL" id="MH059636">
    <property type="protein sequence ID" value="AWD90416.1"/>
    <property type="molecule type" value="Genomic_DNA"/>
</dbReference>
<keyword evidence="2" id="KW-1185">Reference proteome</keyword>
<organism evidence="1 2">
    <name type="scientific">Erwinia phage Cronus</name>
    <dbReference type="NCBI Taxonomy" id="2163633"/>
    <lineage>
        <taxon>Viruses</taxon>
        <taxon>Duplodnaviria</taxon>
        <taxon>Heunggongvirae</taxon>
        <taxon>Uroviricota</taxon>
        <taxon>Caudoviricetes</taxon>
        <taxon>Pantevenvirales</taxon>
        <taxon>Straboviridae</taxon>
        <taxon>Tevenvirinae</taxon>
        <taxon>Risoevirus</taxon>
        <taxon>Risoevirus cronus</taxon>
        <taxon>Roskildevirus cronus</taxon>
    </lineage>
</organism>
<evidence type="ECO:0000313" key="1">
    <source>
        <dbReference type="EMBL" id="AWD90416.1"/>
    </source>
</evidence>
<accession>A0A2S1GM05</accession>
<dbReference type="GeneID" id="65112849"/>
<dbReference type="RefSeq" id="YP_010095215.1">
    <property type="nucleotide sequence ID" value="NC_055743.1"/>
</dbReference>
<name>A0A2S1GM05_9CAUD</name>
<evidence type="ECO:0000313" key="2">
    <source>
        <dbReference type="Proteomes" id="UP000246316"/>
    </source>
</evidence>
<protein>
    <submittedName>
        <fullName evidence="1">Uncharacterized protein</fullName>
    </submittedName>
</protein>